<dbReference type="Proteomes" id="UP001054252">
    <property type="component" value="Unassembled WGS sequence"/>
</dbReference>
<dbReference type="EMBL" id="BPVZ01000068">
    <property type="protein sequence ID" value="GKV25180.1"/>
    <property type="molecule type" value="Genomic_DNA"/>
</dbReference>
<evidence type="ECO:0000313" key="3">
    <source>
        <dbReference type="Proteomes" id="UP001054252"/>
    </source>
</evidence>
<protein>
    <submittedName>
        <fullName evidence="2">Uncharacterized protein</fullName>
    </submittedName>
</protein>
<evidence type="ECO:0000313" key="2">
    <source>
        <dbReference type="EMBL" id="GKV25180.1"/>
    </source>
</evidence>
<name>A0AAV5KKP1_9ROSI</name>
<gene>
    <name evidence="2" type="ORF">SLEP1_g34652</name>
</gene>
<accession>A0AAV5KKP1</accession>
<reference evidence="2 3" key="1">
    <citation type="journal article" date="2021" name="Commun. Biol.">
        <title>The genome of Shorea leprosula (Dipterocarpaceae) highlights the ecological relevance of drought in aseasonal tropical rainforests.</title>
        <authorList>
            <person name="Ng K.K.S."/>
            <person name="Kobayashi M.J."/>
            <person name="Fawcett J.A."/>
            <person name="Hatakeyama M."/>
            <person name="Paape T."/>
            <person name="Ng C.H."/>
            <person name="Ang C.C."/>
            <person name="Tnah L.H."/>
            <person name="Lee C.T."/>
            <person name="Nishiyama T."/>
            <person name="Sese J."/>
            <person name="O'Brien M.J."/>
            <person name="Copetti D."/>
            <person name="Mohd Noor M.I."/>
            <person name="Ong R.C."/>
            <person name="Putra M."/>
            <person name="Sireger I.Z."/>
            <person name="Indrioko S."/>
            <person name="Kosugi Y."/>
            <person name="Izuno A."/>
            <person name="Isagi Y."/>
            <person name="Lee S.L."/>
            <person name="Shimizu K.K."/>
        </authorList>
    </citation>
    <scope>NUCLEOTIDE SEQUENCE [LARGE SCALE GENOMIC DNA]</scope>
    <source>
        <strain evidence="2">214</strain>
    </source>
</reference>
<dbReference type="AlphaFoldDB" id="A0AAV5KKP1"/>
<feature type="region of interest" description="Disordered" evidence="1">
    <location>
        <begin position="23"/>
        <end position="102"/>
    </location>
</feature>
<sequence>MTDTSKMIRALPSLACTCSGPTFTSFTSNHHHHPPNAGPILHVITTPHNGTSPSIYPGEHSKISPIRSPALDPEPRQTDPHPRQQSGPLPLKLMSFTRHVES</sequence>
<proteinExistence type="predicted"/>
<organism evidence="2 3">
    <name type="scientific">Rubroshorea leprosula</name>
    <dbReference type="NCBI Taxonomy" id="152421"/>
    <lineage>
        <taxon>Eukaryota</taxon>
        <taxon>Viridiplantae</taxon>
        <taxon>Streptophyta</taxon>
        <taxon>Embryophyta</taxon>
        <taxon>Tracheophyta</taxon>
        <taxon>Spermatophyta</taxon>
        <taxon>Magnoliopsida</taxon>
        <taxon>eudicotyledons</taxon>
        <taxon>Gunneridae</taxon>
        <taxon>Pentapetalae</taxon>
        <taxon>rosids</taxon>
        <taxon>malvids</taxon>
        <taxon>Malvales</taxon>
        <taxon>Dipterocarpaceae</taxon>
        <taxon>Rubroshorea</taxon>
    </lineage>
</organism>
<keyword evidence="3" id="KW-1185">Reference proteome</keyword>
<comment type="caution">
    <text evidence="2">The sequence shown here is derived from an EMBL/GenBank/DDBJ whole genome shotgun (WGS) entry which is preliminary data.</text>
</comment>
<evidence type="ECO:0000256" key="1">
    <source>
        <dbReference type="SAM" id="MobiDB-lite"/>
    </source>
</evidence>
<feature type="compositionally biased region" description="Basic and acidic residues" evidence="1">
    <location>
        <begin position="73"/>
        <end position="82"/>
    </location>
</feature>